<comment type="caution">
    <text evidence="1">The sequence shown here is derived from an EMBL/GenBank/DDBJ whole genome shotgun (WGS) entry which is preliminary data.</text>
</comment>
<accession>A0A9D3YSV0</accession>
<name>A0A9D3YSV0_DREPO</name>
<protein>
    <submittedName>
        <fullName evidence="1">Uncharacterized protein</fullName>
    </submittedName>
</protein>
<proteinExistence type="predicted"/>
<organism evidence="1 2">
    <name type="scientific">Dreissena polymorpha</name>
    <name type="common">Zebra mussel</name>
    <name type="synonym">Mytilus polymorpha</name>
    <dbReference type="NCBI Taxonomy" id="45954"/>
    <lineage>
        <taxon>Eukaryota</taxon>
        <taxon>Metazoa</taxon>
        <taxon>Spiralia</taxon>
        <taxon>Lophotrochozoa</taxon>
        <taxon>Mollusca</taxon>
        <taxon>Bivalvia</taxon>
        <taxon>Autobranchia</taxon>
        <taxon>Heteroconchia</taxon>
        <taxon>Euheterodonta</taxon>
        <taxon>Imparidentia</taxon>
        <taxon>Neoheterodontei</taxon>
        <taxon>Myida</taxon>
        <taxon>Dreissenoidea</taxon>
        <taxon>Dreissenidae</taxon>
        <taxon>Dreissena</taxon>
    </lineage>
</organism>
<dbReference type="Proteomes" id="UP000828390">
    <property type="component" value="Unassembled WGS sequence"/>
</dbReference>
<reference evidence="1" key="2">
    <citation type="submission" date="2020-11" db="EMBL/GenBank/DDBJ databases">
        <authorList>
            <person name="McCartney M.A."/>
            <person name="Auch B."/>
            <person name="Kono T."/>
            <person name="Mallez S."/>
            <person name="Becker A."/>
            <person name="Gohl D.M."/>
            <person name="Silverstein K.A.T."/>
            <person name="Koren S."/>
            <person name="Bechman K.B."/>
            <person name="Herman A."/>
            <person name="Abrahante J.E."/>
            <person name="Garbe J."/>
        </authorList>
    </citation>
    <scope>NUCLEOTIDE SEQUENCE</scope>
    <source>
        <strain evidence="1">Duluth1</strain>
        <tissue evidence="1">Whole animal</tissue>
    </source>
</reference>
<keyword evidence="2" id="KW-1185">Reference proteome</keyword>
<dbReference type="EMBL" id="JAIWYP010000015">
    <property type="protein sequence ID" value="KAH3704240.1"/>
    <property type="molecule type" value="Genomic_DNA"/>
</dbReference>
<gene>
    <name evidence="1" type="ORF">DPMN_079296</name>
</gene>
<evidence type="ECO:0000313" key="2">
    <source>
        <dbReference type="Proteomes" id="UP000828390"/>
    </source>
</evidence>
<evidence type="ECO:0000313" key="1">
    <source>
        <dbReference type="EMBL" id="KAH3704240.1"/>
    </source>
</evidence>
<dbReference type="AlphaFoldDB" id="A0A9D3YSV0"/>
<reference evidence="1" key="1">
    <citation type="journal article" date="2019" name="bioRxiv">
        <title>The Genome of the Zebra Mussel, Dreissena polymorpha: A Resource for Invasive Species Research.</title>
        <authorList>
            <person name="McCartney M.A."/>
            <person name="Auch B."/>
            <person name="Kono T."/>
            <person name="Mallez S."/>
            <person name="Zhang Y."/>
            <person name="Obille A."/>
            <person name="Becker A."/>
            <person name="Abrahante J.E."/>
            <person name="Garbe J."/>
            <person name="Badalamenti J.P."/>
            <person name="Herman A."/>
            <person name="Mangelson H."/>
            <person name="Liachko I."/>
            <person name="Sullivan S."/>
            <person name="Sone E.D."/>
            <person name="Koren S."/>
            <person name="Silverstein K.A.T."/>
            <person name="Beckman K.B."/>
            <person name="Gohl D.M."/>
        </authorList>
    </citation>
    <scope>NUCLEOTIDE SEQUENCE</scope>
    <source>
        <strain evidence="1">Duluth1</strain>
        <tissue evidence="1">Whole animal</tissue>
    </source>
</reference>
<sequence length="78" mass="8575">MNFDPRLIPGAINDISNISMISMANVNETANSTSMMTRLDNNAVTRLDDPTDNLDLTKTPADMFLDGCKVFCNCYPPS</sequence>